<dbReference type="Pfam" id="PF13426">
    <property type="entry name" value="PAS_9"/>
    <property type="match status" value="1"/>
</dbReference>
<dbReference type="PROSITE" id="PS50112">
    <property type="entry name" value="PAS"/>
    <property type="match status" value="1"/>
</dbReference>
<proteinExistence type="predicted"/>
<dbReference type="PROSITE" id="PS50887">
    <property type="entry name" value="GGDEF"/>
    <property type="match status" value="1"/>
</dbReference>
<dbReference type="CDD" id="cd01948">
    <property type="entry name" value="EAL"/>
    <property type="match status" value="1"/>
</dbReference>
<feature type="domain" description="PAC" evidence="2">
    <location>
        <begin position="241"/>
        <end position="291"/>
    </location>
</feature>
<dbReference type="Gene3D" id="3.30.450.40">
    <property type="match status" value="1"/>
</dbReference>
<dbReference type="InterPro" id="IPR003018">
    <property type="entry name" value="GAF"/>
</dbReference>
<dbReference type="EMBL" id="CP098494">
    <property type="protein sequence ID" value="USA62611.1"/>
    <property type="molecule type" value="Genomic_DNA"/>
</dbReference>
<gene>
    <name evidence="5" type="ORF">NCF85_06470</name>
</gene>
<keyword evidence="6" id="KW-1185">Reference proteome</keyword>
<dbReference type="PROSITE" id="PS50113">
    <property type="entry name" value="PAC"/>
    <property type="match status" value="1"/>
</dbReference>
<dbReference type="InterPro" id="IPR000014">
    <property type="entry name" value="PAS"/>
</dbReference>
<reference evidence="5 6" key="1">
    <citation type="submission" date="2022-06" db="EMBL/GenBank/DDBJ databases">
        <authorList>
            <person name="Liu G."/>
        </authorList>
    </citation>
    <scope>NUCLEOTIDE SEQUENCE [LARGE SCALE GENOMIC DNA]</scope>
    <source>
        <strain evidence="5 6">E4</strain>
    </source>
</reference>
<dbReference type="InterPro" id="IPR035919">
    <property type="entry name" value="EAL_sf"/>
</dbReference>
<evidence type="ECO:0000259" key="3">
    <source>
        <dbReference type="PROSITE" id="PS50883"/>
    </source>
</evidence>
<dbReference type="NCBIfam" id="TIGR00229">
    <property type="entry name" value="sensory_box"/>
    <property type="match status" value="1"/>
</dbReference>
<dbReference type="SUPFAM" id="SSF55781">
    <property type="entry name" value="GAF domain-like"/>
    <property type="match status" value="1"/>
</dbReference>
<feature type="domain" description="PAS" evidence="1">
    <location>
        <begin position="179"/>
        <end position="217"/>
    </location>
</feature>
<dbReference type="RefSeq" id="WP_301642916.1">
    <property type="nucleotide sequence ID" value="NZ_CP098494.1"/>
</dbReference>
<dbReference type="SUPFAM" id="SSF55785">
    <property type="entry name" value="PYP-like sensor domain (PAS domain)"/>
    <property type="match status" value="1"/>
</dbReference>
<feature type="domain" description="GGDEF" evidence="4">
    <location>
        <begin position="318"/>
        <end position="451"/>
    </location>
</feature>
<dbReference type="InterPro" id="IPR035965">
    <property type="entry name" value="PAS-like_dom_sf"/>
</dbReference>
<dbReference type="CDD" id="cd00130">
    <property type="entry name" value="PAS"/>
    <property type="match status" value="1"/>
</dbReference>
<dbReference type="Gene3D" id="3.30.70.270">
    <property type="match status" value="1"/>
</dbReference>
<dbReference type="Pfam" id="PF13185">
    <property type="entry name" value="GAF_2"/>
    <property type="match status" value="1"/>
</dbReference>
<dbReference type="SUPFAM" id="SSF55073">
    <property type="entry name" value="Nucleotide cyclase"/>
    <property type="match status" value="1"/>
</dbReference>
<dbReference type="SMART" id="SM00052">
    <property type="entry name" value="EAL"/>
    <property type="match status" value="1"/>
</dbReference>
<dbReference type="SUPFAM" id="SSF141868">
    <property type="entry name" value="EAL domain-like"/>
    <property type="match status" value="1"/>
</dbReference>
<accession>A0ABY4UA28</accession>
<dbReference type="PANTHER" id="PTHR44757:SF2">
    <property type="entry name" value="BIOFILM ARCHITECTURE MAINTENANCE PROTEIN MBAA"/>
    <property type="match status" value="1"/>
</dbReference>
<dbReference type="InterPro" id="IPR001633">
    <property type="entry name" value="EAL_dom"/>
</dbReference>
<evidence type="ECO:0000259" key="1">
    <source>
        <dbReference type="PROSITE" id="PS50112"/>
    </source>
</evidence>
<dbReference type="SMART" id="SM00065">
    <property type="entry name" value="GAF"/>
    <property type="match status" value="1"/>
</dbReference>
<dbReference type="CDD" id="cd01949">
    <property type="entry name" value="GGDEF"/>
    <property type="match status" value="1"/>
</dbReference>
<evidence type="ECO:0000313" key="6">
    <source>
        <dbReference type="Proteomes" id="UP001056619"/>
    </source>
</evidence>
<dbReference type="PANTHER" id="PTHR44757">
    <property type="entry name" value="DIGUANYLATE CYCLASE DGCP"/>
    <property type="match status" value="1"/>
</dbReference>
<dbReference type="Pfam" id="PF00990">
    <property type="entry name" value="GGDEF"/>
    <property type="match status" value="1"/>
</dbReference>
<dbReference type="InterPro" id="IPR029016">
    <property type="entry name" value="GAF-like_dom_sf"/>
</dbReference>
<dbReference type="NCBIfam" id="TIGR00254">
    <property type="entry name" value="GGDEF"/>
    <property type="match status" value="1"/>
</dbReference>
<feature type="domain" description="EAL" evidence="3">
    <location>
        <begin position="460"/>
        <end position="714"/>
    </location>
</feature>
<dbReference type="InterPro" id="IPR029787">
    <property type="entry name" value="Nucleotide_cyclase"/>
</dbReference>
<evidence type="ECO:0000313" key="5">
    <source>
        <dbReference type="EMBL" id="USA62611.1"/>
    </source>
</evidence>
<dbReference type="SMART" id="SM00267">
    <property type="entry name" value="GGDEF"/>
    <property type="match status" value="1"/>
</dbReference>
<dbReference type="PROSITE" id="PS50883">
    <property type="entry name" value="EAL"/>
    <property type="match status" value="1"/>
</dbReference>
<dbReference type="Proteomes" id="UP001056619">
    <property type="component" value="Chromosome"/>
</dbReference>
<dbReference type="InterPro" id="IPR043128">
    <property type="entry name" value="Rev_trsase/Diguanyl_cyclase"/>
</dbReference>
<dbReference type="InterPro" id="IPR000700">
    <property type="entry name" value="PAS-assoc_C"/>
</dbReference>
<dbReference type="Pfam" id="PF00563">
    <property type="entry name" value="EAL"/>
    <property type="match status" value="1"/>
</dbReference>
<dbReference type="SMART" id="SM00091">
    <property type="entry name" value="PAS"/>
    <property type="match status" value="1"/>
</dbReference>
<evidence type="ECO:0000259" key="4">
    <source>
        <dbReference type="PROSITE" id="PS50887"/>
    </source>
</evidence>
<name>A0ABY4UA28_9SPHN</name>
<organism evidence="5 6">
    <name type="scientific">Qipengyuania citrea</name>
    <dbReference type="NCBI Taxonomy" id="225971"/>
    <lineage>
        <taxon>Bacteria</taxon>
        <taxon>Pseudomonadati</taxon>
        <taxon>Pseudomonadota</taxon>
        <taxon>Alphaproteobacteria</taxon>
        <taxon>Sphingomonadales</taxon>
        <taxon>Erythrobacteraceae</taxon>
        <taxon>Qipengyuania</taxon>
    </lineage>
</organism>
<dbReference type="Gene3D" id="3.30.450.20">
    <property type="entry name" value="PAS domain"/>
    <property type="match status" value="1"/>
</dbReference>
<dbReference type="Gene3D" id="3.20.20.450">
    <property type="entry name" value="EAL domain"/>
    <property type="match status" value="1"/>
</dbReference>
<protein>
    <submittedName>
        <fullName evidence="5">EAL domain-containing protein</fullName>
    </submittedName>
</protein>
<dbReference type="InterPro" id="IPR000160">
    <property type="entry name" value="GGDEF_dom"/>
</dbReference>
<evidence type="ECO:0000259" key="2">
    <source>
        <dbReference type="PROSITE" id="PS50113"/>
    </source>
</evidence>
<dbReference type="InterPro" id="IPR052155">
    <property type="entry name" value="Biofilm_reg_signaling"/>
</dbReference>
<sequence length="722" mass="78894">MFAESIEERRLAAPASKEKFGTGSEPAYDAITKFASNVFDVPISILSLVLEDEHGFKSGHGLDMCNVERARALCAHVLETLEPLIVLDARFDQHVPGAPAFDGEEELRFFAGVPLVNSSGHPLGALCIGDTRPRETFDAIAHEKLEDLAALATTLVEESRTSLPDRAISSFAKVMGLALITSNAAGKITYWNPAAEDIFGHSASEAIGKPIEIIIPERFRDHHVAGMKRVSTTGVSNLSGKTIELVAVRKNGSEFPVEMRLASWLGPDGIEIGAQIHDITDRRERELRLEHLAHHDALTGLANRNGFSKKLEAVIARGHATVFAIDLDRFKEVNDTFGHAVGDTLLQGVAVRLVGLLEPGATVARLGGDEFAILLPGNGAQSSATATAKLLNDAFKEPFVLSGHRMQIGLSIGIGLAPLHAEDAEELLLRADLALLEAKKIGQDNIRVFDPPIANQLLARRAFKDELRLATERGEWELTYQPQVRLSDQELIGVEALLRWKHPERGLLFPADFLNTLETHLVAHEVGEWVIDEACRQMAVWRMQGLDVQRMALNLFAAQFTNGNLGKTIGHALEKHALSPSDIEIEITETIALRSDDQILTTLSELRDCGINIAFDDFGTGFASLSTLARLPVTRLKIDRSFVQDLCNRPQGAAIVSAVISLGRSLNLEVTAEGIETDEQRIRLLALGCREGQGYLFGKPVTASDDCWLDRKWLPAKRASRA</sequence>